<reference evidence="1 2" key="1">
    <citation type="journal article" date="2015" name="Genome Announc.">
        <title>Whole-Genome Sequence of Leptospira interrogans Serovar Hardjo Subtype Hardjoprajitno Strain Norma, Isolated from Cattle in a Leptospirosis Outbreak in Brazil.</title>
        <authorList>
            <person name="Cosate M.R."/>
            <person name="Soares S.C."/>
            <person name="Mendes T.A."/>
            <person name="Raittz R.T."/>
            <person name="Moreira E.C."/>
            <person name="Leite R."/>
            <person name="Fernandes G.R."/>
            <person name="Haddad J.P."/>
            <person name="Ortega J.M."/>
        </authorList>
    </citation>
    <scope>NUCLEOTIDE SEQUENCE [LARGE SCALE GENOMIC DNA]</scope>
    <source>
        <strain evidence="1 2">Norma</strain>
    </source>
</reference>
<gene>
    <name evidence="1" type="ORF">G436_2614</name>
</gene>
<organism evidence="1">
    <name type="scientific">Leptospira interrogans serovar Hardjo str. Norma</name>
    <dbReference type="NCBI Taxonomy" id="1279460"/>
    <lineage>
        <taxon>Bacteria</taxon>
        <taxon>Pseudomonadati</taxon>
        <taxon>Spirochaetota</taxon>
        <taxon>Spirochaetia</taxon>
        <taxon>Leptospirales</taxon>
        <taxon>Leptospiraceae</taxon>
        <taxon>Leptospira</taxon>
    </lineage>
</organism>
<dbReference type="EMBL" id="CP012603">
    <property type="protein sequence ID" value="ALE39788.1"/>
    <property type="molecule type" value="Genomic_DNA"/>
</dbReference>
<evidence type="ECO:0000313" key="2">
    <source>
        <dbReference type="Proteomes" id="UP000056502"/>
    </source>
</evidence>
<accession>A0A0M4MV57</accession>
<proteinExistence type="predicted"/>
<evidence type="ECO:0000313" key="1">
    <source>
        <dbReference type="EMBL" id="ALE39788.1"/>
    </source>
</evidence>
<dbReference type="PATRIC" id="fig|1279460.3.peg.2633"/>
<dbReference type="AlphaFoldDB" id="A0A0M4MV57"/>
<sequence length="45" mass="5419">MSYLKFSSFFVLQSSNILFLKLSFLFVFKPEILSYKSFAYTYIFI</sequence>
<dbReference type="Proteomes" id="UP000056502">
    <property type="component" value="Chromosome I"/>
</dbReference>
<name>A0A0M4MV57_LEPIR</name>
<protein>
    <submittedName>
        <fullName evidence="1">Uncharacterized protein</fullName>
    </submittedName>
</protein>